<sequence>MLKYTIFFNNDITVLFFTSIAKKRRHKAPKIWVNEVLVFQSKEIMYQLTMRVYHNIQSKKYALLHIRV</sequence>
<dbReference type="AlphaFoldDB" id="A0A4R4B1K5"/>
<name>A0A4R4B1K5_BACTU</name>
<comment type="caution">
    <text evidence="1">The sequence shown here is derived from an EMBL/GenBank/DDBJ whole genome shotgun (WGS) entry which is preliminary data.</text>
</comment>
<gene>
    <name evidence="1" type="ORF">EC910_1292</name>
</gene>
<organism evidence="1 2">
    <name type="scientific">Bacillus thuringiensis</name>
    <dbReference type="NCBI Taxonomy" id="1428"/>
    <lineage>
        <taxon>Bacteria</taxon>
        <taxon>Bacillati</taxon>
        <taxon>Bacillota</taxon>
        <taxon>Bacilli</taxon>
        <taxon>Bacillales</taxon>
        <taxon>Bacillaceae</taxon>
        <taxon>Bacillus</taxon>
        <taxon>Bacillus cereus group</taxon>
    </lineage>
</organism>
<evidence type="ECO:0000313" key="1">
    <source>
        <dbReference type="EMBL" id="TCW46231.1"/>
    </source>
</evidence>
<evidence type="ECO:0000313" key="2">
    <source>
        <dbReference type="Proteomes" id="UP000295285"/>
    </source>
</evidence>
<accession>A0A4R4B1K5</accession>
<dbReference type="EMBL" id="SMDG01000029">
    <property type="protein sequence ID" value="TCW46231.1"/>
    <property type="molecule type" value="Genomic_DNA"/>
</dbReference>
<reference evidence="1 2" key="1">
    <citation type="submission" date="2019-03" db="EMBL/GenBank/DDBJ databases">
        <title>Above-ground endophytic microbial communities from plants in different locations in the United States.</title>
        <authorList>
            <person name="Frank C."/>
        </authorList>
    </citation>
    <scope>NUCLEOTIDE SEQUENCE [LARGE SCALE GENOMIC DNA]</scope>
    <source>
        <strain evidence="1 2">LP_2_YM</strain>
    </source>
</reference>
<protein>
    <submittedName>
        <fullName evidence="1">Uncharacterized protein</fullName>
    </submittedName>
</protein>
<dbReference type="Proteomes" id="UP000295285">
    <property type="component" value="Unassembled WGS sequence"/>
</dbReference>
<proteinExistence type="predicted"/>